<evidence type="ECO:0000259" key="9">
    <source>
        <dbReference type="PROSITE" id="PS50850"/>
    </source>
</evidence>
<keyword evidence="5 8" id="KW-0812">Transmembrane</keyword>
<comment type="caution">
    <text evidence="10">The sequence shown here is derived from an EMBL/GenBank/DDBJ whole genome shotgun (WGS) entry which is preliminary data.</text>
</comment>
<comment type="similarity">
    <text evidence="2">Belongs to the major facilitator superfamily. EmrB family.</text>
</comment>
<feature type="transmembrane region" description="Helical" evidence="8">
    <location>
        <begin position="179"/>
        <end position="199"/>
    </location>
</feature>
<feature type="transmembrane region" description="Helical" evidence="8">
    <location>
        <begin position="267"/>
        <end position="291"/>
    </location>
</feature>
<gene>
    <name evidence="10" type="ORF">HLH35_03575</name>
</gene>
<feature type="transmembrane region" description="Helical" evidence="8">
    <location>
        <begin position="236"/>
        <end position="255"/>
    </location>
</feature>
<evidence type="ECO:0000256" key="5">
    <source>
        <dbReference type="ARBA" id="ARBA00022692"/>
    </source>
</evidence>
<keyword evidence="11" id="KW-1185">Reference proteome</keyword>
<evidence type="ECO:0000256" key="2">
    <source>
        <dbReference type="ARBA" id="ARBA00008537"/>
    </source>
</evidence>
<evidence type="ECO:0000256" key="7">
    <source>
        <dbReference type="ARBA" id="ARBA00023136"/>
    </source>
</evidence>
<evidence type="ECO:0000256" key="6">
    <source>
        <dbReference type="ARBA" id="ARBA00022989"/>
    </source>
</evidence>
<dbReference type="NCBIfam" id="TIGR00711">
    <property type="entry name" value="efflux_EmrB"/>
    <property type="match status" value="1"/>
</dbReference>
<sequence>MSRVPEAAAPASPGESDRLPPGIWKIASVAAIGSFMSQLDATIVNVSLPGLAGTLHAAFPTIQWVMSGYLLALALTLPLNGWLVDRIGARALYLWCFAAFTLASGLCGLAWSAPSLIGFRVLQGMAGGLLAPMAQMLVARAAGRHMPRVASMVVMPVLLAPLLGPVVAGGILTFASWRWIFLFNLPVGLLAFVLAWHFLPDDRQQTRPRVLDLTGLALLSPALVFFLYGIDRLGQRMGGALVCCGLLLFALYGAWAHRKGDGALIDLRLFGGRVFSASVATLFLLNGALFAGQMLVPVWLIHGCGLSPDRVGWMMTPMGLGMMCAYPLMGRLTERFGIRKLTKCGALAAFAGTLLLVFLALHGIAFSILAGALFLRGAGMGAIGIPSMSAGYAAVKRQDLPVATTALNIVQRLGGPIWTTLCAMTLGGRASASPFMTSRLFVMAFGLLCVLHAVLFLTTRLLPVRLAGRGTGAGPIGPDSPRGS</sequence>
<dbReference type="PRINTS" id="PR01036">
    <property type="entry name" value="TCRTETB"/>
</dbReference>
<dbReference type="GO" id="GO:0022857">
    <property type="term" value="F:transmembrane transporter activity"/>
    <property type="evidence" value="ECO:0007669"/>
    <property type="project" value="InterPro"/>
</dbReference>
<evidence type="ECO:0000256" key="8">
    <source>
        <dbReference type="SAM" id="Phobius"/>
    </source>
</evidence>
<dbReference type="SUPFAM" id="SSF103473">
    <property type="entry name" value="MFS general substrate transporter"/>
    <property type="match status" value="1"/>
</dbReference>
<feature type="transmembrane region" description="Helical" evidence="8">
    <location>
        <begin position="91"/>
        <end position="111"/>
    </location>
</feature>
<proteinExistence type="inferred from homology"/>
<accession>A0A7W4NZ34</accession>
<evidence type="ECO:0000313" key="10">
    <source>
        <dbReference type="EMBL" id="MBB2171209.1"/>
    </source>
</evidence>
<dbReference type="Gene3D" id="1.20.1250.20">
    <property type="entry name" value="MFS general substrate transporter like domains"/>
    <property type="match status" value="1"/>
</dbReference>
<dbReference type="InterPro" id="IPR004638">
    <property type="entry name" value="EmrB-like"/>
</dbReference>
<dbReference type="Gene3D" id="1.20.1720.10">
    <property type="entry name" value="Multidrug resistance protein D"/>
    <property type="match status" value="1"/>
</dbReference>
<dbReference type="InterPro" id="IPR020846">
    <property type="entry name" value="MFS_dom"/>
</dbReference>
<feature type="transmembrane region" description="Helical" evidence="8">
    <location>
        <begin position="311"/>
        <end position="329"/>
    </location>
</feature>
<evidence type="ECO:0000256" key="4">
    <source>
        <dbReference type="ARBA" id="ARBA00022475"/>
    </source>
</evidence>
<evidence type="ECO:0000256" key="1">
    <source>
        <dbReference type="ARBA" id="ARBA00004651"/>
    </source>
</evidence>
<dbReference type="EMBL" id="JABEQE010000002">
    <property type="protein sequence ID" value="MBB2171209.1"/>
    <property type="molecule type" value="Genomic_DNA"/>
</dbReference>
<feature type="transmembrane region" description="Helical" evidence="8">
    <location>
        <begin position="64"/>
        <end position="84"/>
    </location>
</feature>
<keyword evidence="4" id="KW-1003">Cell membrane</keyword>
<name>A0A7W4NZ34_9PROT</name>
<dbReference type="PROSITE" id="PS50850">
    <property type="entry name" value="MFS"/>
    <property type="match status" value="1"/>
</dbReference>
<dbReference type="AlphaFoldDB" id="A0A7W4NZ34"/>
<protein>
    <submittedName>
        <fullName evidence="10">DHA2 family efflux MFS transporter permease subunit</fullName>
    </submittedName>
</protein>
<evidence type="ECO:0000313" key="11">
    <source>
        <dbReference type="Proteomes" id="UP000577891"/>
    </source>
</evidence>
<keyword evidence="6 8" id="KW-1133">Transmembrane helix</keyword>
<keyword evidence="3" id="KW-0813">Transport</keyword>
<evidence type="ECO:0000256" key="3">
    <source>
        <dbReference type="ARBA" id="ARBA00022448"/>
    </source>
</evidence>
<dbReference type="InterPro" id="IPR036259">
    <property type="entry name" value="MFS_trans_sf"/>
</dbReference>
<dbReference type="PANTHER" id="PTHR42718">
    <property type="entry name" value="MAJOR FACILITATOR SUPERFAMILY MULTIDRUG TRANSPORTER MFSC"/>
    <property type="match status" value="1"/>
</dbReference>
<dbReference type="Pfam" id="PF07690">
    <property type="entry name" value="MFS_1"/>
    <property type="match status" value="1"/>
</dbReference>
<feature type="domain" description="Major facilitator superfamily (MFS) profile" evidence="9">
    <location>
        <begin position="26"/>
        <end position="461"/>
    </location>
</feature>
<dbReference type="PANTHER" id="PTHR42718:SF9">
    <property type="entry name" value="MAJOR FACILITATOR SUPERFAMILY MULTIDRUG TRANSPORTER MFSC"/>
    <property type="match status" value="1"/>
</dbReference>
<comment type="subcellular location">
    <subcellularLocation>
        <location evidence="1">Cell membrane</location>
        <topology evidence="1">Multi-pass membrane protein</topology>
    </subcellularLocation>
</comment>
<feature type="transmembrane region" description="Helical" evidence="8">
    <location>
        <begin position="150"/>
        <end position="173"/>
    </location>
</feature>
<keyword evidence="7 8" id="KW-0472">Membrane</keyword>
<feature type="transmembrane region" description="Helical" evidence="8">
    <location>
        <begin position="211"/>
        <end position="230"/>
    </location>
</feature>
<organism evidence="10 11">
    <name type="scientific">Gluconacetobacter asukensis</name>
    <dbReference type="NCBI Taxonomy" id="1017181"/>
    <lineage>
        <taxon>Bacteria</taxon>
        <taxon>Pseudomonadati</taxon>
        <taxon>Pseudomonadota</taxon>
        <taxon>Alphaproteobacteria</taxon>
        <taxon>Acetobacterales</taxon>
        <taxon>Acetobacteraceae</taxon>
        <taxon>Gluconacetobacter</taxon>
    </lineage>
</organism>
<dbReference type="InterPro" id="IPR011701">
    <property type="entry name" value="MFS"/>
</dbReference>
<dbReference type="GO" id="GO:0005886">
    <property type="term" value="C:plasma membrane"/>
    <property type="evidence" value="ECO:0007669"/>
    <property type="project" value="UniProtKB-SubCell"/>
</dbReference>
<feature type="transmembrane region" description="Helical" evidence="8">
    <location>
        <begin position="440"/>
        <end position="459"/>
    </location>
</feature>
<feature type="transmembrane region" description="Helical" evidence="8">
    <location>
        <begin position="117"/>
        <end position="138"/>
    </location>
</feature>
<dbReference type="Proteomes" id="UP000577891">
    <property type="component" value="Unassembled WGS sequence"/>
</dbReference>
<feature type="transmembrane region" description="Helical" evidence="8">
    <location>
        <begin position="350"/>
        <end position="375"/>
    </location>
</feature>
<dbReference type="RefSeq" id="WP_182977819.1">
    <property type="nucleotide sequence ID" value="NZ_BAABGB010000001.1"/>
</dbReference>
<reference evidence="10 11" key="1">
    <citation type="submission" date="2020-04" db="EMBL/GenBank/DDBJ databases">
        <title>Description of novel Gluconacetobacter.</title>
        <authorList>
            <person name="Sombolestani A."/>
        </authorList>
    </citation>
    <scope>NUCLEOTIDE SEQUENCE [LARGE SCALE GENOMIC DNA]</scope>
    <source>
        <strain evidence="10 11">LMG 27724</strain>
    </source>
</reference>